<evidence type="ECO:0008006" key="5">
    <source>
        <dbReference type="Google" id="ProtNLM"/>
    </source>
</evidence>
<evidence type="ECO:0000256" key="2">
    <source>
        <dbReference type="SAM" id="Phobius"/>
    </source>
</evidence>
<evidence type="ECO:0000313" key="3">
    <source>
        <dbReference type="EMBL" id="RGV55553.1"/>
    </source>
</evidence>
<name>A0A412YDU8_9BACE</name>
<keyword evidence="2" id="KW-1133">Transmembrane helix</keyword>
<feature type="transmembrane region" description="Helical" evidence="2">
    <location>
        <begin position="263"/>
        <end position="286"/>
    </location>
</feature>
<evidence type="ECO:0000256" key="1">
    <source>
        <dbReference type="SAM" id="Coils"/>
    </source>
</evidence>
<reference evidence="3 4" key="1">
    <citation type="submission" date="2018-08" db="EMBL/GenBank/DDBJ databases">
        <title>A genome reference for cultivated species of the human gut microbiota.</title>
        <authorList>
            <person name="Zou Y."/>
            <person name="Xue W."/>
            <person name="Luo G."/>
        </authorList>
    </citation>
    <scope>NUCLEOTIDE SEQUENCE [LARGE SCALE GENOMIC DNA]</scope>
    <source>
        <strain evidence="3 4">AF14-32</strain>
    </source>
</reference>
<protein>
    <recommendedName>
        <fullName evidence="5">Tetratricopeptide repeat protein</fullName>
    </recommendedName>
</protein>
<keyword evidence="2" id="KW-0472">Membrane</keyword>
<comment type="caution">
    <text evidence="3">The sequence shown here is derived from an EMBL/GenBank/DDBJ whole genome shotgun (WGS) entry which is preliminary data.</text>
</comment>
<feature type="coiled-coil region" evidence="1">
    <location>
        <begin position="287"/>
        <end position="339"/>
    </location>
</feature>
<dbReference type="SUPFAM" id="SSF48452">
    <property type="entry name" value="TPR-like"/>
    <property type="match status" value="1"/>
</dbReference>
<keyword evidence="2" id="KW-0812">Transmembrane</keyword>
<dbReference type="Proteomes" id="UP000283850">
    <property type="component" value="Unassembled WGS sequence"/>
</dbReference>
<dbReference type="EMBL" id="QRZF01000004">
    <property type="protein sequence ID" value="RGV55553.1"/>
    <property type="molecule type" value="Genomic_DNA"/>
</dbReference>
<organism evidence="3 4">
    <name type="scientific">Bacteroides intestinalis</name>
    <dbReference type="NCBI Taxonomy" id="329854"/>
    <lineage>
        <taxon>Bacteria</taxon>
        <taxon>Pseudomonadati</taxon>
        <taxon>Bacteroidota</taxon>
        <taxon>Bacteroidia</taxon>
        <taxon>Bacteroidales</taxon>
        <taxon>Bacteroidaceae</taxon>
        <taxon>Bacteroides</taxon>
    </lineage>
</organism>
<gene>
    <name evidence="3" type="ORF">DWW10_08490</name>
</gene>
<keyword evidence="1" id="KW-0175">Coiled coil</keyword>
<dbReference type="InterPro" id="IPR011990">
    <property type="entry name" value="TPR-like_helical_dom_sf"/>
</dbReference>
<evidence type="ECO:0000313" key="4">
    <source>
        <dbReference type="Proteomes" id="UP000283850"/>
    </source>
</evidence>
<dbReference type="Gene3D" id="1.25.40.10">
    <property type="entry name" value="Tetratricopeptide repeat domain"/>
    <property type="match status" value="1"/>
</dbReference>
<sequence length="480" mass="56027">MHIILKLLLLRERLFCLLFLFGMTVLAASCQYPEREVSVRRTTTLRAADTVQSPSLKAFIYCYYGRRGLNGGHSEDALHYFSQAAGLFKQKSLTGSYANALRNMGRAHLLSSRPDSALYCYLQAQEVVADFDPILFMDISTELSVICQNVEDWEEAKRQMLQYRRRSATDELPMRRSSIIGMFLIKEDFMNGRKRSLSALQSEEFEIKDYRRFASEYQELYMAWCQMNEDQQELDRDIKEKYNNEVLKNENQRIRNELLSRKVWLLSIGFGAMFLVVIGFVSFHLYKRNVQRRIESLLARLKENEKQLDEGRVESEEEREQLLQENKELSQQIERLSVRQKDKDELNSCLQKLNISYTKQLKEYQEIHSLLPVERTLALSQLCQLRCQPLYGLVKSDEEWMEIFAIIDTLYGDISAKLDDYKLGMQERRICYLIRAGFTNAMIATVTNVTADAIAKSKQRMKGKFLLSGGDAFDDFIRKL</sequence>
<dbReference type="PROSITE" id="PS51257">
    <property type="entry name" value="PROKAR_LIPOPROTEIN"/>
    <property type="match status" value="1"/>
</dbReference>
<dbReference type="AlphaFoldDB" id="A0A412YDU8"/>
<proteinExistence type="predicted"/>
<accession>A0A412YDU8</accession>